<dbReference type="InterPro" id="IPR006094">
    <property type="entry name" value="Oxid_FAD_bind_N"/>
</dbReference>
<feature type="domain" description="FAD-binding PCMH-type" evidence="17">
    <location>
        <begin position="34"/>
        <end position="200"/>
    </location>
</feature>
<dbReference type="InterPro" id="IPR016166">
    <property type="entry name" value="FAD-bd_PCMH"/>
</dbReference>
<evidence type="ECO:0000256" key="9">
    <source>
        <dbReference type="ARBA" id="ARBA00022857"/>
    </source>
</evidence>
<evidence type="ECO:0000256" key="12">
    <source>
        <dbReference type="ARBA" id="ARBA00023002"/>
    </source>
</evidence>
<keyword evidence="5 16" id="KW-0963">Cytoplasm</keyword>
<keyword evidence="9 16" id="KW-0521">NADP</keyword>
<dbReference type="Gene3D" id="3.30.465.10">
    <property type="match status" value="1"/>
</dbReference>
<keyword evidence="8 16" id="KW-0274">FAD</keyword>
<gene>
    <name evidence="16 18" type="primary">murB</name>
    <name evidence="18" type="ORF">GYA55_02240</name>
</gene>
<evidence type="ECO:0000256" key="11">
    <source>
        <dbReference type="ARBA" id="ARBA00022984"/>
    </source>
</evidence>
<proteinExistence type="inferred from homology"/>
<evidence type="ECO:0000313" key="18">
    <source>
        <dbReference type="EMBL" id="NMC61968.1"/>
    </source>
</evidence>
<dbReference type="UniPathway" id="UPA00219"/>
<evidence type="ECO:0000256" key="15">
    <source>
        <dbReference type="ARBA" id="ARBA00048914"/>
    </source>
</evidence>
<dbReference type="SUPFAM" id="SSF56176">
    <property type="entry name" value="FAD-binding/transporter-associated domain-like"/>
    <property type="match status" value="1"/>
</dbReference>
<evidence type="ECO:0000256" key="4">
    <source>
        <dbReference type="ARBA" id="ARBA00004752"/>
    </source>
</evidence>
<evidence type="ECO:0000256" key="10">
    <source>
        <dbReference type="ARBA" id="ARBA00022960"/>
    </source>
</evidence>
<dbReference type="GO" id="GO:0008360">
    <property type="term" value="P:regulation of cell shape"/>
    <property type="evidence" value="ECO:0007669"/>
    <property type="project" value="UniProtKB-KW"/>
</dbReference>
<dbReference type="InterPro" id="IPR003170">
    <property type="entry name" value="MurB"/>
</dbReference>
<dbReference type="NCBIfam" id="NF010480">
    <property type="entry name" value="PRK13905.1"/>
    <property type="match status" value="1"/>
</dbReference>
<comment type="similarity">
    <text evidence="16">Belongs to the MurB family.</text>
</comment>
<dbReference type="EMBL" id="JAAZON010000092">
    <property type="protein sequence ID" value="NMC61968.1"/>
    <property type="molecule type" value="Genomic_DNA"/>
</dbReference>
<evidence type="ECO:0000256" key="2">
    <source>
        <dbReference type="ARBA" id="ARBA00003921"/>
    </source>
</evidence>
<dbReference type="GO" id="GO:0071949">
    <property type="term" value="F:FAD binding"/>
    <property type="evidence" value="ECO:0007669"/>
    <property type="project" value="InterPro"/>
</dbReference>
<dbReference type="PANTHER" id="PTHR21071">
    <property type="entry name" value="UDP-N-ACETYLENOLPYRUVOYLGLUCOSAMINE REDUCTASE"/>
    <property type="match status" value="1"/>
</dbReference>
<dbReference type="Gene3D" id="3.30.43.10">
    <property type="entry name" value="Uridine Diphospho-n-acetylenolpyruvylglucosamine Reductase, domain 2"/>
    <property type="match status" value="1"/>
</dbReference>
<name>A0A7X9FQF0_9DELT</name>
<keyword evidence="11 16" id="KW-0573">Peptidoglycan synthesis</keyword>
<dbReference type="GO" id="GO:0051301">
    <property type="term" value="P:cell division"/>
    <property type="evidence" value="ECO:0007669"/>
    <property type="project" value="UniProtKB-KW"/>
</dbReference>
<comment type="caution">
    <text evidence="18">The sequence shown here is derived from an EMBL/GenBank/DDBJ whole genome shotgun (WGS) entry which is preliminary data.</text>
</comment>
<comment type="cofactor">
    <cofactor evidence="1 16">
        <name>FAD</name>
        <dbReference type="ChEBI" id="CHEBI:57692"/>
    </cofactor>
</comment>
<dbReference type="Pfam" id="PF02873">
    <property type="entry name" value="MurB_C"/>
    <property type="match status" value="1"/>
</dbReference>
<dbReference type="AlphaFoldDB" id="A0A7X9FQF0"/>
<dbReference type="SUPFAM" id="SSF56194">
    <property type="entry name" value="Uridine diphospho-N-Acetylenolpyruvylglucosamine reductase, MurB, C-terminal domain"/>
    <property type="match status" value="1"/>
</dbReference>
<evidence type="ECO:0000256" key="7">
    <source>
        <dbReference type="ARBA" id="ARBA00022630"/>
    </source>
</evidence>
<organism evidence="18 19">
    <name type="scientific">SAR324 cluster bacterium</name>
    <dbReference type="NCBI Taxonomy" id="2024889"/>
    <lineage>
        <taxon>Bacteria</taxon>
        <taxon>Deltaproteobacteria</taxon>
        <taxon>SAR324 cluster</taxon>
    </lineage>
</organism>
<feature type="active site" evidence="16">
    <location>
        <position position="301"/>
    </location>
</feature>
<dbReference type="PROSITE" id="PS51387">
    <property type="entry name" value="FAD_PCMH"/>
    <property type="match status" value="1"/>
</dbReference>
<comment type="function">
    <text evidence="2 16">Cell wall formation.</text>
</comment>
<dbReference type="InterPro" id="IPR036635">
    <property type="entry name" value="MurB_C_sf"/>
</dbReference>
<dbReference type="GO" id="GO:0005829">
    <property type="term" value="C:cytosol"/>
    <property type="evidence" value="ECO:0007669"/>
    <property type="project" value="TreeGrafter"/>
</dbReference>
<evidence type="ECO:0000256" key="14">
    <source>
        <dbReference type="ARBA" id="ARBA00023316"/>
    </source>
</evidence>
<accession>A0A7X9FQF0</accession>
<comment type="pathway">
    <text evidence="4 16">Cell wall biogenesis; peptidoglycan biosynthesis.</text>
</comment>
<dbReference type="HAMAP" id="MF_00037">
    <property type="entry name" value="MurB"/>
    <property type="match status" value="1"/>
</dbReference>
<evidence type="ECO:0000256" key="8">
    <source>
        <dbReference type="ARBA" id="ARBA00022827"/>
    </source>
</evidence>
<protein>
    <recommendedName>
        <fullName evidence="16">UDP-N-acetylenolpyruvoylglucosamine reductase</fullName>
        <ecNumber evidence="16">1.3.1.98</ecNumber>
    </recommendedName>
    <alternativeName>
        <fullName evidence="16">UDP-N-acetylmuramate dehydrogenase</fullName>
    </alternativeName>
</protein>
<comment type="subcellular location">
    <subcellularLocation>
        <location evidence="3 16">Cytoplasm</location>
    </subcellularLocation>
</comment>
<dbReference type="EC" id="1.3.1.98" evidence="16"/>
<keyword evidence="12 16" id="KW-0560">Oxidoreductase</keyword>
<dbReference type="InterPro" id="IPR036318">
    <property type="entry name" value="FAD-bd_PCMH-like_sf"/>
</dbReference>
<keyword evidence="6 16" id="KW-0132">Cell division</keyword>
<dbReference type="NCBIfam" id="TIGR00179">
    <property type="entry name" value="murB"/>
    <property type="match status" value="1"/>
</dbReference>
<evidence type="ECO:0000256" key="5">
    <source>
        <dbReference type="ARBA" id="ARBA00022490"/>
    </source>
</evidence>
<keyword evidence="7 16" id="KW-0285">Flavoprotein</keyword>
<dbReference type="GO" id="GO:0071555">
    <property type="term" value="P:cell wall organization"/>
    <property type="evidence" value="ECO:0007669"/>
    <property type="project" value="UniProtKB-KW"/>
</dbReference>
<evidence type="ECO:0000256" key="3">
    <source>
        <dbReference type="ARBA" id="ARBA00004496"/>
    </source>
</evidence>
<evidence type="ECO:0000256" key="1">
    <source>
        <dbReference type="ARBA" id="ARBA00001974"/>
    </source>
</evidence>
<dbReference type="InterPro" id="IPR016167">
    <property type="entry name" value="FAD-bd_PCMH_sub1"/>
</dbReference>
<evidence type="ECO:0000256" key="6">
    <source>
        <dbReference type="ARBA" id="ARBA00022618"/>
    </source>
</evidence>
<keyword evidence="13 16" id="KW-0131">Cell cycle</keyword>
<feature type="active site" description="Proton donor" evidence="16">
    <location>
        <position position="229"/>
    </location>
</feature>
<dbReference type="PANTHER" id="PTHR21071:SF4">
    <property type="entry name" value="UDP-N-ACETYLENOLPYRUVOYLGLUCOSAMINE REDUCTASE"/>
    <property type="match status" value="1"/>
</dbReference>
<dbReference type="GO" id="GO:0009252">
    <property type="term" value="P:peptidoglycan biosynthetic process"/>
    <property type="evidence" value="ECO:0007669"/>
    <property type="project" value="UniProtKB-UniRule"/>
</dbReference>
<sequence>MAFYSSQRFEDICERETGVLLKLDVLGAKLTSFAIGGPISYYCVVDSIEDLKSLLKYLKSRSEKLLIMGAGSNILIPDEGIRGVVARLGRAFHFCQKAGPQSFVVGAASPIMSLSRMLSDEGYSGLEFAGGIPGSAGGALTMNAGAHGSSMSDIVTGARVLSADGEVLDLTKDDFRFVYRNAGLPEGMIVLSVNIELTESNREKTKRTRQEMLKERRARQPLQFASAGSVFKNPSMEKPAGLLIEKAGLKGVRIGGAEISKLHANWIINPAKDAKAVDVLALMKLCKQRVLDMAGIELEAEIKVW</sequence>
<evidence type="ECO:0000259" key="17">
    <source>
        <dbReference type="PROSITE" id="PS51387"/>
    </source>
</evidence>
<keyword evidence="10 16" id="KW-0133">Cell shape</keyword>
<comment type="catalytic activity">
    <reaction evidence="15 16">
        <text>UDP-N-acetyl-alpha-D-muramate + NADP(+) = UDP-N-acetyl-3-O-(1-carboxyvinyl)-alpha-D-glucosamine + NADPH + H(+)</text>
        <dbReference type="Rhea" id="RHEA:12248"/>
        <dbReference type="ChEBI" id="CHEBI:15378"/>
        <dbReference type="ChEBI" id="CHEBI:57783"/>
        <dbReference type="ChEBI" id="CHEBI:58349"/>
        <dbReference type="ChEBI" id="CHEBI:68483"/>
        <dbReference type="ChEBI" id="CHEBI:70757"/>
        <dbReference type="EC" id="1.3.1.98"/>
    </reaction>
</comment>
<evidence type="ECO:0000256" key="13">
    <source>
        <dbReference type="ARBA" id="ARBA00023306"/>
    </source>
</evidence>
<dbReference type="Proteomes" id="UP000524246">
    <property type="component" value="Unassembled WGS sequence"/>
</dbReference>
<reference evidence="18 19" key="1">
    <citation type="journal article" date="2020" name="Biotechnol. Biofuels">
        <title>New insights from the biogas microbiome by comprehensive genome-resolved metagenomics of nearly 1600 species originating from multiple anaerobic digesters.</title>
        <authorList>
            <person name="Campanaro S."/>
            <person name="Treu L."/>
            <person name="Rodriguez-R L.M."/>
            <person name="Kovalovszki A."/>
            <person name="Ziels R.M."/>
            <person name="Maus I."/>
            <person name="Zhu X."/>
            <person name="Kougias P.G."/>
            <person name="Basile A."/>
            <person name="Luo G."/>
            <person name="Schluter A."/>
            <person name="Konstantinidis K.T."/>
            <person name="Angelidaki I."/>
        </authorList>
    </citation>
    <scope>NUCLEOTIDE SEQUENCE [LARGE SCALE GENOMIC DNA]</scope>
    <source>
        <strain evidence="18">AS27yjCOA_65</strain>
    </source>
</reference>
<evidence type="ECO:0000256" key="16">
    <source>
        <dbReference type="HAMAP-Rule" id="MF_00037"/>
    </source>
</evidence>
<dbReference type="Gene3D" id="3.90.78.10">
    <property type="entry name" value="UDP-N-acetylenolpyruvoylglucosamine reductase, C-terminal domain"/>
    <property type="match status" value="1"/>
</dbReference>
<feature type="active site" evidence="16">
    <location>
        <position position="180"/>
    </location>
</feature>
<dbReference type="InterPro" id="IPR011601">
    <property type="entry name" value="MurB_C"/>
</dbReference>
<keyword evidence="14 16" id="KW-0961">Cell wall biogenesis/degradation</keyword>
<dbReference type="GO" id="GO:0008762">
    <property type="term" value="F:UDP-N-acetylmuramate dehydrogenase activity"/>
    <property type="evidence" value="ECO:0007669"/>
    <property type="project" value="UniProtKB-UniRule"/>
</dbReference>
<dbReference type="InterPro" id="IPR016169">
    <property type="entry name" value="FAD-bd_PCMH_sub2"/>
</dbReference>
<dbReference type="Pfam" id="PF01565">
    <property type="entry name" value="FAD_binding_4"/>
    <property type="match status" value="1"/>
</dbReference>
<evidence type="ECO:0000313" key="19">
    <source>
        <dbReference type="Proteomes" id="UP000524246"/>
    </source>
</evidence>